<protein>
    <submittedName>
        <fullName evidence="1">Transcriptional regulator</fullName>
    </submittedName>
</protein>
<proteinExistence type="predicted"/>
<sequence length="89" mass="10097">MPKKPVNNLDISAQAHLPTHPKLPTIAFNRSEYARLGGKDFYSVDVLPRSLGSETVRLLFNDQHSVLEQTKATSVIVPYRLPEFCDETW</sequence>
<dbReference type="AlphaFoldDB" id="A0A5C4TIJ1"/>
<name>A0A5C4TIJ1_FRUSA</name>
<comment type="caution">
    <text evidence="1">The sequence shown here is derived from an EMBL/GenBank/DDBJ whole genome shotgun (WGS) entry which is preliminary data.</text>
</comment>
<dbReference type="Proteomes" id="UP000313312">
    <property type="component" value="Unassembled WGS sequence"/>
</dbReference>
<gene>
    <name evidence="1" type="ORF">DID87_06735</name>
</gene>
<reference evidence="1 2" key="1">
    <citation type="submission" date="2018-05" db="EMBL/GenBank/DDBJ databases">
        <title>Lactobacillus sanfranciscensis Ah4 draft denome sequence.</title>
        <authorList>
            <person name="Zhang G."/>
        </authorList>
    </citation>
    <scope>NUCLEOTIDE SEQUENCE [LARGE SCALE GENOMIC DNA]</scope>
    <source>
        <strain evidence="1 2">Ah4</strain>
    </source>
</reference>
<dbReference type="EMBL" id="QFCR01000035">
    <property type="protein sequence ID" value="TNK89821.1"/>
    <property type="molecule type" value="Genomic_DNA"/>
</dbReference>
<accession>A0A5C4TIJ1</accession>
<evidence type="ECO:0000313" key="2">
    <source>
        <dbReference type="Proteomes" id="UP000313312"/>
    </source>
</evidence>
<organism evidence="1 2">
    <name type="scientific">Fructilactobacillus sanfranciscensis</name>
    <name type="common">Lactobacillus sanfranciscensis</name>
    <dbReference type="NCBI Taxonomy" id="1625"/>
    <lineage>
        <taxon>Bacteria</taxon>
        <taxon>Bacillati</taxon>
        <taxon>Bacillota</taxon>
        <taxon>Bacilli</taxon>
        <taxon>Lactobacillales</taxon>
        <taxon>Lactobacillaceae</taxon>
        <taxon>Fructilactobacillus</taxon>
    </lineage>
</organism>
<evidence type="ECO:0000313" key="1">
    <source>
        <dbReference type="EMBL" id="TNK89821.1"/>
    </source>
</evidence>